<dbReference type="Gene3D" id="2.40.40.10">
    <property type="entry name" value="RlpA-like domain"/>
    <property type="match status" value="1"/>
</dbReference>
<evidence type="ECO:0008006" key="3">
    <source>
        <dbReference type="Google" id="ProtNLM"/>
    </source>
</evidence>
<dbReference type="EMBL" id="PFBL01000011">
    <property type="protein sequence ID" value="PIR83228.1"/>
    <property type="molecule type" value="Genomic_DNA"/>
</dbReference>
<evidence type="ECO:0000313" key="1">
    <source>
        <dbReference type="EMBL" id="PIR83228.1"/>
    </source>
</evidence>
<proteinExistence type="predicted"/>
<reference evidence="2" key="1">
    <citation type="submission" date="2017-09" db="EMBL/GenBank/DDBJ databases">
        <title>Depth-based differentiation of microbial function through sediment-hosted aquifers and enrichment of novel symbionts in the deep terrestrial subsurface.</title>
        <authorList>
            <person name="Probst A.J."/>
            <person name="Ladd B."/>
            <person name="Jarett J.K."/>
            <person name="Geller-Mcgrath D.E."/>
            <person name="Sieber C.M.K."/>
            <person name="Emerson J.B."/>
            <person name="Anantharaman K."/>
            <person name="Thomas B.C."/>
            <person name="Malmstrom R."/>
            <person name="Stieglmeier M."/>
            <person name="Klingl A."/>
            <person name="Woyke T."/>
            <person name="Ryan C.M."/>
            <person name="Banfield J.F."/>
        </authorList>
    </citation>
    <scope>NUCLEOTIDE SEQUENCE [LARGE SCALE GENOMIC DNA]</scope>
</reference>
<dbReference type="InterPro" id="IPR036908">
    <property type="entry name" value="RlpA-like_sf"/>
</dbReference>
<dbReference type="Proteomes" id="UP000230179">
    <property type="component" value="Unassembled WGS sequence"/>
</dbReference>
<comment type="caution">
    <text evidence="1">The sequence shown here is derived from an EMBL/GenBank/DDBJ whole genome shotgun (WGS) entry which is preliminary data.</text>
</comment>
<accession>A0A2H0U9Y9</accession>
<protein>
    <recommendedName>
        <fullName evidence="3">RlpA-like protein double-psi beta-barrel domain-containing protein</fullName>
    </recommendedName>
</protein>
<gene>
    <name evidence="1" type="ORF">COU19_01400</name>
</gene>
<dbReference type="SUPFAM" id="SSF50685">
    <property type="entry name" value="Barwin-like endoglucanases"/>
    <property type="match status" value="1"/>
</dbReference>
<name>A0A2H0U9Y9_9BACT</name>
<evidence type="ECO:0000313" key="2">
    <source>
        <dbReference type="Proteomes" id="UP000230179"/>
    </source>
</evidence>
<sequence>MFVLCPTAVYEPYEPRAVPIVEPIVVAPAVRTGVGRDAYRPVAVSRKTVLASYYAMWFDGRRTANGKPFSVHDPGMIACPSGKMLNKRLRITNPKNGKVIYGRCDDIGPDQKRFPERGLDLSPAGFDALGIDKRDGLATLVMEVLK</sequence>
<dbReference type="CDD" id="cd22268">
    <property type="entry name" value="DPBB_RlpA-like"/>
    <property type="match status" value="1"/>
</dbReference>
<organism evidence="1 2">
    <name type="scientific">Candidatus Kaiserbacteria bacterium CG10_big_fil_rev_8_21_14_0_10_56_12</name>
    <dbReference type="NCBI Taxonomy" id="1974611"/>
    <lineage>
        <taxon>Bacteria</taxon>
        <taxon>Candidatus Kaiseribacteriota</taxon>
    </lineage>
</organism>
<dbReference type="AlphaFoldDB" id="A0A2H0U9Y9"/>